<evidence type="ECO:0000256" key="5">
    <source>
        <dbReference type="ARBA" id="ARBA00023128"/>
    </source>
</evidence>
<evidence type="ECO:0000256" key="7">
    <source>
        <dbReference type="RuleBase" id="RU363000"/>
    </source>
</evidence>
<gene>
    <name evidence="10" type="ORF">C7M84_014156</name>
</gene>
<keyword evidence="8" id="KW-0175">Coiled coil</keyword>
<evidence type="ECO:0000256" key="3">
    <source>
        <dbReference type="ARBA" id="ARBA00022792"/>
    </source>
</evidence>
<feature type="coiled-coil region" evidence="8">
    <location>
        <begin position="291"/>
        <end position="325"/>
    </location>
</feature>
<dbReference type="GO" id="GO:0061617">
    <property type="term" value="C:MICOS complex"/>
    <property type="evidence" value="ECO:0007669"/>
    <property type="project" value="TreeGrafter"/>
</dbReference>
<dbReference type="EMBL" id="QCYY01002763">
    <property type="protein sequence ID" value="ROT67763.1"/>
    <property type="molecule type" value="Genomic_DNA"/>
</dbReference>
<dbReference type="AlphaFoldDB" id="A0A423SUD5"/>
<keyword evidence="3 7" id="KW-0999">Mitochondrion inner membrane</keyword>
<comment type="subunit">
    <text evidence="7">Component of the mitochondrial contact site and cristae organizing system (MICOS) complex.</text>
</comment>
<evidence type="ECO:0000256" key="2">
    <source>
        <dbReference type="ARBA" id="ARBA00022692"/>
    </source>
</evidence>
<dbReference type="PANTHER" id="PTHR15415:SF7">
    <property type="entry name" value="MICOS COMPLEX SUBUNIT MIC60"/>
    <property type="match status" value="1"/>
</dbReference>
<keyword evidence="4" id="KW-1133">Transmembrane helix</keyword>
<comment type="caution">
    <text evidence="10">The sequence shown here is derived from an EMBL/GenBank/DDBJ whole genome shotgun (WGS) entry which is preliminary data.</text>
</comment>
<feature type="coiled-coil region" evidence="8">
    <location>
        <begin position="453"/>
        <end position="488"/>
    </location>
</feature>
<evidence type="ECO:0000256" key="8">
    <source>
        <dbReference type="SAM" id="Coils"/>
    </source>
</evidence>
<proteinExistence type="inferred from homology"/>
<evidence type="ECO:0000313" key="10">
    <source>
        <dbReference type="EMBL" id="ROT67763.1"/>
    </source>
</evidence>
<evidence type="ECO:0000313" key="11">
    <source>
        <dbReference type="Proteomes" id="UP000283509"/>
    </source>
</evidence>
<evidence type="ECO:0000256" key="9">
    <source>
        <dbReference type="SAM" id="MobiDB-lite"/>
    </source>
</evidence>
<evidence type="ECO:0000256" key="6">
    <source>
        <dbReference type="ARBA" id="ARBA00023136"/>
    </source>
</evidence>
<feature type="region of interest" description="Disordered" evidence="9">
    <location>
        <begin position="13"/>
        <end position="33"/>
    </location>
</feature>
<comment type="function">
    <text evidence="7">Component of the MICOS complex, a large protein complex of the mitochondrial inner membrane that plays crucial roles in the maintenance of crista junctions, inner membrane architecture, and formation of contact sites to the outer membrane.</text>
</comment>
<comment type="subcellular location">
    <subcellularLocation>
        <location evidence="7">Mitochondrion inner membrane</location>
        <topology evidence="7">Single-pass membrane protein</topology>
    </subcellularLocation>
</comment>
<reference evidence="10 11" key="2">
    <citation type="submission" date="2019-01" db="EMBL/GenBank/DDBJ databases">
        <title>The decoding of complex shrimp genome reveals the adaptation for benthos swimmer, frequently molting mechanism and breeding impact on genome.</title>
        <authorList>
            <person name="Sun Y."/>
            <person name="Gao Y."/>
            <person name="Yu Y."/>
        </authorList>
    </citation>
    <scope>NUCLEOTIDE SEQUENCE [LARGE SCALE GENOMIC DNA]</scope>
    <source>
        <tissue evidence="10">Muscle</tissue>
    </source>
</reference>
<dbReference type="PANTHER" id="PTHR15415">
    <property type="entry name" value="MITOFILIN"/>
    <property type="match status" value="1"/>
</dbReference>
<evidence type="ECO:0000256" key="4">
    <source>
        <dbReference type="ARBA" id="ARBA00022989"/>
    </source>
</evidence>
<dbReference type="OrthoDB" id="10261039at2759"/>
<sequence>MLRISSRIKPHVASKIARGHGAQRLQSTHSGGGGGSKVLIASAGVTSLVAGVVGYAAWSNDNRKSIENTIPGSGYVLGALLGPVMEPLPPKPVTKDVGLMKKKLDREKKKKKEEEVAPAVTEGEAAKLEPPAVVEVSTEPVKDDEVVLEQVSSETVPEGKVELEPTAAVPSEAEIAGISSDIAGADTPGTELIITTPGQPEKAPESSNEAPAVSDLETRLASGEIEQDVENATLTKVLEDLASAAQKQLTTALASAEDAAVIIRQHAEKAYLAIDAGQDKEILFAAVAELSEKKAEVVKTAQEKINQAEEAVEKLKEQIADGLSSGLTRDNKSLITAEESLAELKYAVENIKTIISQSERDSKVVSDYRNLVESGREQFEAEVRSLLPEVKLGETSDKLTRDELNLLIAHAHRKVLQLQNQLARLQTLEHDRFKEALNKQRDDDAGLLEAKVNASLEKQKQQLEVEYKRKVAQLREELESELRAQLKRQAAAHSDHLADVLTVQEKELESKWSELLQDKVQTEKDKYLSSVAVMQGQLDGLKNALTARADVDKAAYSARELWLACESLRSALRFTNFKYLFSGENSYLSAVIGAVSEEARTRGVYTEDALRERFIKVDRICKRVSMIGDNGGSLIKYMLSYVQSFLILNAFEYLPGSEVRDEEVPVDSLSVYDILARARYCLDKDDLLQSSVFDQDIIGTDLTIWKPRRLPSQTRARRLSVNTTCRLVIFFH</sequence>
<keyword evidence="11" id="KW-1185">Reference proteome</keyword>
<dbReference type="InterPro" id="IPR019133">
    <property type="entry name" value="MIC60"/>
</dbReference>
<comment type="similarity">
    <text evidence="1 7">Belongs to the MICOS complex subunit Mic60 family.</text>
</comment>
<evidence type="ECO:0000256" key="1">
    <source>
        <dbReference type="ARBA" id="ARBA00010877"/>
    </source>
</evidence>
<keyword evidence="5 7" id="KW-0496">Mitochondrion</keyword>
<dbReference type="GO" id="GO:0042407">
    <property type="term" value="P:cristae formation"/>
    <property type="evidence" value="ECO:0007669"/>
    <property type="project" value="TreeGrafter"/>
</dbReference>
<organism evidence="10 11">
    <name type="scientific">Penaeus vannamei</name>
    <name type="common">Whiteleg shrimp</name>
    <name type="synonym">Litopenaeus vannamei</name>
    <dbReference type="NCBI Taxonomy" id="6689"/>
    <lineage>
        <taxon>Eukaryota</taxon>
        <taxon>Metazoa</taxon>
        <taxon>Ecdysozoa</taxon>
        <taxon>Arthropoda</taxon>
        <taxon>Crustacea</taxon>
        <taxon>Multicrustacea</taxon>
        <taxon>Malacostraca</taxon>
        <taxon>Eumalacostraca</taxon>
        <taxon>Eucarida</taxon>
        <taxon>Decapoda</taxon>
        <taxon>Dendrobranchiata</taxon>
        <taxon>Penaeoidea</taxon>
        <taxon>Penaeidae</taxon>
        <taxon>Penaeus</taxon>
    </lineage>
</organism>
<dbReference type="Proteomes" id="UP000283509">
    <property type="component" value="Unassembled WGS sequence"/>
</dbReference>
<protein>
    <recommendedName>
        <fullName evidence="7">MICOS complex subunit MIC60</fullName>
    </recommendedName>
    <alternativeName>
        <fullName evidence="7">Mitofilin</fullName>
    </alternativeName>
</protein>
<accession>A0A423SUD5</accession>
<feature type="coiled-coil region" evidence="8">
    <location>
        <begin position="401"/>
        <end position="428"/>
    </location>
</feature>
<dbReference type="Pfam" id="PF09731">
    <property type="entry name" value="Mitofilin"/>
    <property type="match status" value="1"/>
</dbReference>
<dbReference type="STRING" id="6689.A0A423SUD5"/>
<reference evidence="10 11" key="1">
    <citation type="submission" date="2018-04" db="EMBL/GenBank/DDBJ databases">
        <authorList>
            <person name="Zhang X."/>
            <person name="Yuan J."/>
            <person name="Li F."/>
            <person name="Xiang J."/>
        </authorList>
    </citation>
    <scope>NUCLEOTIDE SEQUENCE [LARGE SCALE GENOMIC DNA]</scope>
    <source>
        <tissue evidence="10">Muscle</tissue>
    </source>
</reference>
<keyword evidence="2 7" id="KW-0812">Transmembrane</keyword>
<name>A0A423SUD5_PENVA</name>
<keyword evidence="6" id="KW-0472">Membrane</keyword>